<sequence>MTALTNNGILPATLKDIYFQSDVADSGEKFILDLFFPTHSGVNAVHYGGPSDGRHAHGNG</sequence>
<evidence type="ECO:0000313" key="1">
    <source>
        <dbReference type="EMBL" id="BCL44146.1"/>
    </source>
</evidence>
<proteinExistence type="predicted"/>
<reference evidence="1" key="1">
    <citation type="journal article" date="2020" name="J Glob Antimicrob Resist">
        <title>Genomic characterization of clinical Enterobacter roggenkampii co-harboring blaIMP-1- and blaGES-5-encoding IncP6 and mcr-9-encoding IncHI2 plasmids isolated in Japan.</title>
        <authorList>
            <person name="Umeda K."/>
            <person name="Nakamura H."/>
            <person name="Fukuda A."/>
            <person name="Matsumoto Y."/>
            <person name="Motooka D."/>
            <person name="Nakamura S."/>
            <person name="Yasui Y."/>
            <person name="Yoshida H."/>
            <person name="Kawahara R."/>
        </authorList>
    </citation>
    <scope>NUCLEOTIDE SEQUENCE</scope>
    <source>
        <strain evidence="1">OIPH-N260</strain>
    </source>
</reference>
<dbReference type="AlphaFoldDB" id="A0AAU9BQI9"/>
<protein>
    <submittedName>
        <fullName evidence="1">Uncharacterized protein</fullName>
    </submittedName>
</protein>
<accession>A0AAU9BQI9</accession>
<organism evidence="1 2">
    <name type="scientific">Enterobacter roggenkampii</name>
    <dbReference type="NCBI Taxonomy" id="1812935"/>
    <lineage>
        <taxon>Bacteria</taxon>
        <taxon>Pseudomonadati</taxon>
        <taxon>Pseudomonadota</taxon>
        <taxon>Gammaproteobacteria</taxon>
        <taxon>Enterobacterales</taxon>
        <taxon>Enterobacteriaceae</taxon>
        <taxon>Enterobacter</taxon>
        <taxon>Enterobacter cloacae complex</taxon>
    </lineage>
</organism>
<gene>
    <name evidence="1" type="ORF">OIPHN260_36480</name>
</gene>
<dbReference type="EMBL" id="AP023447">
    <property type="protein sequence ID" value="BCL44146.1"/>
    <property type="molecule type" value="Genomic_DNA"/>
</dbReference>
<dbReference type="Proteomes" id="UP000595858">
    <property type="component" value="Chromosome"/>
</dbReference>
<evidence type="ECO:0000313" key="2">
    <source>
        <dbReference type="Proteomes" id="UP000595858"/>
    </source>
</evidence>
<name>A0AAU9BQI9_9ENTR</name>